<organism evidence="2 3">
    <name type="scientific">Mycobacterium noviomagense</name>
    <dbReference type="NCBI Taxonomy" id="459858"/>
    <lineage>
        <taxon>Bacteria</taxon>
        <taxon>Bacillati</taxon>
        <taxon>Actinomycetota</taxon>
        <taxon>Actinomycetes</taxon>
        <taxon>Mycobacteriales</taxon>
        <taxon>Mycobacteriaceae</taxon>
        <taxon>Mycobacterium</taxon>
    </lineage>
</organism>
<feature type="compositionally biased region" description="Basic and acidic residues" evidence="1">
    <location>
        <begin position="35"/>
        <end position="55"/>
    </location>
</feature>
<dbReference type="EMBL" id="MVIC01000044">
    <property type="protein sequence ID" value="ORB11747.1"/>
    <property type="molecule type" value="Genomic_DNA"/>
</dbReference>
<evidence type="ECO:0000313" key="3">
    <source>
        <dbReference type="Proteomes" id="UP000192374"/>
    </source>
</evidence>
<sequence length="90" mass="10057">MALAGKRPMCADDRFRQPANGIRRHVDHRLIDHRAAVGARPDKRYPGNRTGDRDTQSYVHRGSPLAEVRMTSARFPPIARTKSPAARGNV</sequence>
<keyword evidence="3" id="KW-1185">Reference proteome</keyword>
<protein>
    <submittedName>
        <fullName evidence="2">Uncharacterized protein</fullName>
    </submittedName>
</protein>
<reference evidence="2 3" key="1">
    <citation type="submission" date="2017-02" db="EMBL/GenBank/DDBJ databases">
        <title>The new phylogeny of genus Mycobacterium.</title>
        <authorList>
            <person name="Tortoli E."/>
            <person name="Trovato A."/>
            <person name="Cirillo D.M."/>
        </authorList>
    </citation>
    <scope>NUCLEOTIDE SEQUENCE [LARGE SCALE GENOMIC DNA]</scope>
    <source>
        <strain evidence="2 3">DSM 45145</strain>
    </source>
</reference>
<name>A0ABX3T0S1_9MYCO</name>
<proteinExistence type="predicted"/>
<gene>
    <name evidence="2" type="ORF">BST37_18370</name>
</gene>
<evidence type="ECO:0000256" key="1">
    <source>
        <dbReference type="SAM" id="MobiDB-lite"/>
    </source>
</evidence>
<dbReference type="Proteomes" id="UP000192374">
    <property type="component" value="Unassembled WGS sequence"/>
</dbReference>
<comment type="caution">
    <text evidence="2">The sequence shown here is derived from an EMBL/GenBank/DDBJ whole genome shotgun (WGS) entry which is preliminary data.</text>
</comment>
<feature type="region of interest" description="Disordered" evidence="1">
    <location>
        <begin position="35"/>
        <end position="90"/>
    </location>
</feature>
<accession>A0ABX3T0S1</accession>
<evidence type="ECO:0000313" key="2">
    <source>
        <dbReference type="EMBL" id="ORB11747.1"/>
    </source>
</evidence>